<evidence type="ECO:0000313" key="3">
    <source>
        <dbReference type="Proteomes" id="UP000658720"/>
    </source>
</evidence>
<dbReference type="RefSeq" id="WP_194020809.1">
    <property type="nucleotide sequence ID" value="NZ_JADEVV010000063.1"/>
</dbReference>
<dbReference type="InterPro" id="IPR027417">
    <property type="entry name" value="P-loop_NTPase"/>
</dbReference>
<dbReference type="PANTHER" id="PTHR13696">
    <property type="entry name" value="P-LOOP CONTAINING NUCLEOSIDE TRIPHOSPHATE HYDROLASE"/>
    <property type="match status" value="1"/>
</dbReference>
<feature type="domain" description="CobQ/CobB/MinD/ParA nucleotide binding" evidence="1">
    <location>
        <begin position="3"/>
        <end position="170"/>
    </location>
</feature>
<accession>A0ABR9VX40</accession>
<dbReference type="InterPro" id="IPR050678">
    <property type="entry name" value="DNA_Partitioning_ATPase"/>
</dbReference>
<proteinExistence type="predicted"/>
<evidence type="ECO:0000259" key="1">
    <source>
        <dbReference type="Pfam" id="PF01656"/>
    </source>
</evidence>
<evidence type="ECO:0000313" key="2">
    <source>
        <dbReference type="EMBL" id="MBE9255438.1"/>
    </source>
</evidence>
<dbReference type="CDD" id="cd02042">
    <property type="entry name" value="ParAB_family"/>
    <property type="match status" value="1"/>
</dbReference>
<protein>
    <submittedName>
        <fullName evidence="2">ParA family protein</fullName>
    </submittedName>
</protein>
<organism evidence="2 3">
    <name type="scientific">Synechocystis salina LEGE 00031</name>
    <dbReference type="NCBI Taxonomy" id="1828736"/>
    <lineage>
        <taxon>Bacteria</taxon>
        <taxon>Bacillati</taxon>
        <taxon>Cyanobacteriota</taxon>
        <taxon>Cyanophyceae</taxon>
        <taxon>Synechococcales</taxon>
        <taxon>Merismopediaceae</taxon>
        <taxon>Synechocystis</taxon>
    </lineage>
</organism>
<dbReference type="Gene3D" id="3.40.50.300">
    <property type="entry name" value="P-loop containing nucleotide triphosphate hydrolases"/>
    <property type="match status" value="1"/>
</dbReference>
<reference evidence="2 3" key="1">
    <citation type="submission" date="2020-10" db="EMBL/GenBank/DDBJ databases">
        <authorList>
            <person name="Castelo-Branco R."/>
            <person name="Eusebio N."/>
            <person name="Adriana R."/>
            <person name="Vieira A."/>
            <person name="Brugerolle De Fraissinette N."/>
            <person name="Rezende De Castro R."/>
            <person name="Schneider M.P."/>
            <person name="Vasconcelos V."/>
            <person name="Leao P.N."/>
        </authorList>
    </citation>
    <scope>NUCLEOTIDE SEQUENCE [LARGE SCALE GENOMIC DNA]</scope>
    <source>
        <strain evidence="2 3">LEGE 00031</strain>
    </source>
</reference>
<keyword evidence="3" id="KW-1185">Reference proteome</keyword>
<name>A0ABR9VX40_9SYNC</name>
<sequence length="198" mass="21645">MIITVTAFKGGVGKTTSSIHLAAYLNNKAPTILIDGDLNRSALLWASHQKLDFPVVDEREGLKAARNYEHIVVDTPARPEIEEIRSLARGCDLMVLPTSPDALSMGALQANIQTFKQLNIPNFRILMTIVPPKPSTAGIEAKEYLQSLGLPVFKRMITRYAAFPKAALEGCVVRDVKGDRYAGAGWNDYKTVGGEIYG</sequence>
<gene>
    <name evidence="2" type="ORF">IQ217_16660</name>
</gene>
<dbReference type="InterPro" id="IPR002586">
    <property type="entry name" value="CobQ/CobB/MinD/ParA_Nub-bd_dom"/>
</dbReference>
<dbReference type="Pfam" id="PF01656">
    <property type="entry name" value="CbiA"/>
    <property type="match status" value="1"/>
</dbReference>
<dbReference type="PANTHER" id="PTHR13696:SF96">
    <property type="entry name" value="COBQ_COBB_MIND_PARA NUCLEOTIDE BINDING DOMAIN-CONTAINING PROTEIN"/>
    <property type="match status" value="1"/>
</dbReference>
<dbReference type="SUPFAM" id="SSF52540">
    <property type="entry name" value="P-loop containing nucleoside triphosphate hydrolases"/>
    <property type="match status" value="1"/>
</dbReference>
<dbReference type="EMBL" id="JADEVV010000063">
    <property type="protein sequence ID" value="MBE9255438.1"/>
    <property type="molecule type" value="Genomic_DNA"/>
</dbReference>
<dbReference type="Proteomes" id="UP000658720">
    <property type="component" value="Unassembled WGS sequence"/>
</dbReference>
<comment type="caution">
    <text evidence="2">The sequence shown here is derived from an EMBL/GenBank/DDBJ whole genome shotgun (WGS) entry which is preliminary data.</text>
</comment>